<proteinExistence type="predicted"/>
<evidence type="ECO:0000313" key="1">
    <source>
        <dbReference type="EnsemblMetazoa" id="PPA00140.1"/>
    </source>
</evidence>
<gene>
    <name evidence="1" type="primary">WBGene00089694</name>
</gene>
<dbReference type="EnsemblMetazoa" id="PPA00140.1">
    <property type="protein sequence ID" value="PPA00140.1"/>
    <property type="gene ID" value="WBGene00089694"/>
</dbReference>
<dbReference type="AlphaFoldDB" id="A0A2A6BEL6"/>
<evidence type="ECO:0000313" key="2">
    <source>
        <dbReference type="Proteomes" id="UP000005239"/>
    </source>
</evidence>
<protein>
    <submittedName>
        <fullName evidence="1">Uncharacterized protein</fullName>
    </submittedName>
</protein>
<dbReference type="Proteomes" id="UP000005239">
    <property type="component" value="Unassembled WGS sequence"/>
</dbReference>
<reference evidence="1" key="2">
    <citation type="submission" date="2022-06" db="UniProtKB">
        <authorList>
            <consortium name="EnsemblMetazoa"/>
        </authorList>
    </citation>
    <scope>IDENTIFICATION</scope>
    <source>
        <strain evidence="1">PS312</strain>
    </source>
</reference>
<organism evidence="1 2">
    <name type="scientific">Pristionchus pacificus</name>
    <name type="common">Parasitic nematode worm</name>
    <dbReference type="NCBI Taxonomy" id="54126"/>
    <lineage>
        <taxon>Eukaryota</taxon>
        <taxon>Metazoa</taxon>
        <taxon>Ecdysozoa</taxon>
        <taxon>Nematoda</taxon>
        <taxon>Chromadorea</taxon>
        <taxon>Rhabditida</taxon>
        <taxon>Rhabditina</taxon>
        <taxon>Diplogasteromorpha</taxon>
        <taxon>Diplogasteroidea</taxon>
        <taxon>Neodiplogasteridae</taxon>
        <taxon>Pristionchus</taxon>
    </lineage>
</organism>
<keyword evidence="2" id="KW-1185">Reference proteome</keyword>
<sequence length="340" mass="38281">MYLMAVSSLTSGILFLLFGGIIMSIFIGTAFQLEFGKPGMRHFPDSFFLGLIGHVIVQFAAVMLGYAAIECLLPLLLLPFILCIAFLLTFFTGGMCFVGVCYFKNSARYPKAFLYKDLILVILLIVCIFSLAARAAFALCSFCSVRRNIINERMKVRPSPSYLDNLPGRGPGPPRDWGVGRIHYFLCIIPNALTAAILVWFGCQDFDDKSDSISVNVSTLLLFILNSYLQILSFGAAFMAVDNREPLLLMPLFMYLIFLLLLLSGTGAFFGFCYHYGSEAMFHESAHWLKTEAKAVIWLEGLDAAWFLWAFVSLISVWRVRRNMIRQLNEEGTEYTHLFA</sequence>
<name>A0A2A6BEL6_PRIPA</name>
<accession>A0A2A6BEL6</accession>
<reference evidence="2" key="1">
    <citation type="journal article" date="2008" name="Nat. Genet.">
        <title>The Pristionchus pacificus genome provides a unique perspective on nematode lifestyle and parasitism.</title>
        <authorList>
            <person name="Dieterich C."/>
            <person name="Clifton S.W."/>
            <person name="Schuster L.N."/>
            <person name="Chinwalla A."/>
            <person name="Delehaunty K."/>
            <person name="Dinkelacker I."/>
            <person name="Fulton L."/>
            <person name="Fulton R."/>
            <person name="Godfrey J."/>
            <person name="Minx P."/>
            <person name="Mitreva M."/>
            <person name="Roeseler W."/>
            <person name="Tian H."/>
            <person name="Witte H."/>
            <person name="Yang S.P."/>
            <person name="Wilson R.K."/>
            <person name="Sommer R.J."/>
        </authorList>
    </citation>
    <scope>NUCLEOTIDE SEQUENCE [LARGE SCALE GENOMIC DNA]</scope>
    <source>
        <strain evidence="2">PS312</strain>
    </source>
</reference>
<accession>A0A8R1YA99</accession>